<accession>A0AAV5J3A0</accession>
<comment type="caution">
    <text evidence="1">The sequence shown here is derived from an EMBL/GenBank/DDBJ whole genome shotgun (WGS) entry which is preliminary data.</text>
</comment>
<proteinExistence type="predicted"/>
<reference evidence="1 2" key="1">
    <citation type="journal article" date="2021" name="Commun. Biol.">
        <title>The genome of Shorea leprosula (Dipterocarpaceae) highlights the ecological relevance of drought in aseasonal tropical rainforests.</title>
        <authorList>
            <person name="Ng K.K.S."/>
            <person name="Kobayashi M.J."/>
            <person name="Fawcett J.A."/>
            <person name="Hatakeyama M."/>
            <person name="Paape T."/>
            <person name="Ng C.H."/>
            <person name="Ang C.C."/>
            <person name="Tnah L.H."/>
            <person name="Lee C.T."/>
            <person name="Nishiyama T."/>
            <person name="Sese J."/>
            <person name="O'Brien M.J."/>
            <person name="Copetti D."/>
            <person name="Mohd Noor M.I."/>
            <person name="Ong R.C."/>
            <person name="Putra M."/>
            <person name="Sireger I.Z."/>
            <person name="Indrioko S."/>
            <person name="Kosugi Y."/>
            <person name="Izuno A."/>
            <person name="Isagi Y."/>
            <person name="Lee S.L."/>
            <person name="Shimizu K.K."/>
        </authorList>
    </citation>
    <scope>NUCLEOTIDE SEQUENCE [LARGE SCALE GENOMIC DNA]</scope>
    <source>
        <strain evidence="1">214</strain>
    </source>
</reference>
<gene>
    <name evidence="1" type="ORF">SLEP1_g17415</name>
</gene>
<evidence type="ECO:0000313" key="1">
    <source>
        <dbReference type="EMBL" id="GKV05397.1"/>
    </source>
</evidence>
<dbReference type="EMBL" id="BPVZ01000023">
    <property type="protein sequence ID" value="GKV05397.1"/>
    <property type="molecule type" value="Genomic_DNA"/>
</dbReference>
<keyword evidence="2" id="KW-1185">Reference proteome</keyword>
<dbReference type="AlphaFoldDB" id="A0AAV5J3A0"/>
<dbReference type="Proteomes" id="UP001054252">
    <property type="component" value="Unassembled WGS sequence"/>
</dbReference>
<sequence>MDESATVMTWKLTRVTPEKMERVLSTAPVSRAEGYMLQAIQFC</sequence>
<name>A0AAV5J3A0_9ROSI</name>
<organism evidence="1 2">
    <name type="scientific">Rubroshorea leprosula</name>
    <dbReference type="NCBI Taxonomy" id="152421"/>
    <lineage>
        <taxon>Eukaryota</taxon>
        <taxon>Viridiplantae</taxon>
        <taxon>Streptophyta</taxon>
        <taxon>Embryophyta</taxon>
        <taxon>Tracheophyta</taxon>
        <taxon>Spermatophyta</taxon>
        <taxon>Magnoliopsida</taxon>
        <taxon>eudicotyledons</taxon>
        <taxon>Gunneridae</taxon>
        <taxon>Pentapetalae</taxon>
        <taxon>rosids</taxon>
        <taxon>malvids</taxon>
        <taxon>Malvales</taxon>
        <taxon>Dipterocarpaceae</taxon>
        <taxon>Rubroshorea</taxon>
    </lineage>
</organism>
<protein>
    <submittedName>
        <fullName evidence="1">Uncharacterized protein</fullName>
    </submittedName>
</protein>
<evidence type="ECO:0000313" key="2">
    <source>
        <dbReference type="Proteomes" id="UP001054252"/>
    </source>
</evidence>